<evidence type="ECO:0000313" key="4">
    <source>
        <dbReference type="Proteomes" id="UP001153269"/>
    </source>
</evidence>
<protein>
    <submittedName>
        <fullName evidence="3">Uncharacterized protein</fullName>
    </submittedName>
</protein>
<organism evidence="3 4">
    <name type="scientific">Pleuronectes platessa</name>
    <name type="common">European plaice</name>
    <dbReference type="NCBI Taxonomy" id="8262"/>
    <lineage>
        <taxon>Eukaryota</taxon>
        <taxon>Metazoa</taxon>
        <taxon>Chordata</taxon>
        <taxon>Craniata</taxon>
        <taxon>Vertebrata</taxon>
        <taxon>Euteleostomi</taxon>
        <taxon>Actinopterygii</taxon>
        <taxon>Neopterygii</taxon>
        <taxon>Teleostei</taxon>
        <taxon>Neoteleostei</taxon>
        <taxon>Acanthomorphata</taxon>
        <taxon>Carangaria</taxon>
        <taxon>Pleuronectiformes</taxon>
        <taxon>Pleuronectoidei</taxon>
        <taxon>Pleuronectidae</taxon>
        <taxon>Pleuronectes</taxon>
    </lineage>
</organism>
<keyword evidence="2" id="KW-0812">Transmembrane</keyword>
<feature type="region of interest" description="Disordered" evidence="1">
    <location>
        <begin position="1"/>
        <end position="29"/>
    </location>
</feature>
<accession>A0A9N7TW63</accession>
<evidence type="ECO:0000313" key="3">
    <source>
        <dbReference type="EMBL" id="CAB1419693.1"/>
    </source>
</evidence>
<feature type="region of interest" description="Disordered" evidence="1">
    <location>
        <begin position="279"/>
        <end position="306"/>
    </location>
</feature>
<name>A0A9N7TW63_PLEPL</name>
<feature type="compositionally biased region" description="Polar residues" evidence="1">
    <location>
        <begin position="19"/>
        <end position="29"/>
    </location>
</feature>
<reference evidence="3" key="1">
    <citation type="submission" date="2020-03" db="EMBL/GenBank/DDBJ databases">
        <authorList>
            <person name="Weist P."/>
        </authorList>
    </citation>
    <scope>NUCLEOTIDE SEQUENCE</scope>
</reference>
<feature type="region of interest" description="Disordered" evidence="1">
    <location>
        <begin position="318"/>
        <end position="364"/>
    </location>
</feature>
<feature type="transmembrane region" description="Helical" evidence="2">
    <location>
        <begin position="91"/>
        <end position="109"/>
    </location>
</feature>
<proteinExistence type="predicted"/>
<gene>
    <name evidence="3" type="ORF">PLEPLA_LOCUS7544</name>
</gene>
<keyword evidence="4" id="KW-1185">Reference proteome</keyword>
<dbReference type="Proteomes" id="UP001153269">
    <property type="component" value="Unassembled WGS sequence"/>
</dbReference>
<keyword evidence="2" id="KW-1133">Transmembrane helix</keyword>
<dbReference type="AlphaFoldDB" id="A0A9N7TW63"/>
<sequence length="364" mass="39485">MAEAGGHVHVNEGRARVQQIPSDSYTASTPRASLDGDLLLESRIATDVSSLYHRGEGTQSLFTSVTSASRHQAEGRWRSDVTPGNGFQNKTVFGTVPLLFLLVFLLFLLRSTSKQTFPTSVDCVGLCRCCVFVCGDAAVKLLLRSDRAAAAGGAEAASSSTPPPPLLHPSSIPPPFIPPPCCARGFILVDPSAATNVDLKDTSSYFTTVLRGASFQDRTLLSQLGARGGAKPLDSSKQLDTRERTGAKETLLTLRLKTHLINTDVTLDTNKPEAVSKYQSVHRHRSQPTSEVAAQRGPTPHTSSCCKQVQGHFHLNASRSKMQSHRSTETSPLELCTNQNHHTDTEVGAENQNRGRRQDRTEFK</sequence>
<dbReference type="EMBL" id="CADEAL010000403">
    <property type="protein sequence ID" value="CAB1419693.1"/>
    <property type="molecule type" value="Genomic_DNA"/>
</dbReference>
<comment type="caution">
    <text evidence="3">The sequence shown here is derived from an EMBL/GenBank/DDBJ whole genome shotgun (WGS) entry which is preliminary data.</text>
</comment>
<keyword evidence="2" id="KW-0472">Membrane</keyword>
<evidence type="ECO:0000256" key="2">
    <source>
        <dbReference type="SAM" id="Phobius"/>
    </source>
</evidence>
<evidence type="ECO:0000256" key="1">
    <source>
        <dbReference type="SAM" id="MobiDB-lite"/>
    </source>
</evidence>